<keyword evidence="3" id="KW-1185">Reference proteome</keyword>
<feature type="transmembrane region" description="Helical" evidence="1">
    <location>
        <begin position="86"/>
        <end position="105"/>
    </location>
</feature>
<keyword evidence="1" id="KW-0472">Membrane</keyword>
<dbReference type="AlphaFoldDB" id="A0A2I0R5Z1"/>
<dbReference type="RefSeq" id="WP_101333143.1">
    <property type="nucleotide sequence ID" value="NZ_PJNI01000001.1"/>
</dbReference>
<dbReference type="OrthoDB" id="1467317at2"/>
<dbReference type="Proteomes" id="UP000236654">
    <property type="component" value="Unassembled WGS sequence"/>
</dbReference>
<reference evidence="2 3" key="1">
    <citation type="submission" date="2017-12" db="EMBL/GenBank/DDBJ databases">
        <title>The draft genome sequence of Brumimicrobium saltpan LHR20.</title>
        <authorList>
            <person name="Do Z.-J."/>
            <person name="Luo H.-R."/>
        </authorList>
    </citation>
    <scope>NUCLEOTIDE SEQUENCE [LARGE SCALE GENOMIC DNA]</scope>
    <source>
        <strain evidence="2 3">LHR20</strain>
    </source>
</reference>
<organism evidence="2 3">
    <name type="scientific">Brumimicrobium salinarum</name>
    <dbReference type="NCBI Taxonomy" id="2058658"/>
    <lineage>
        <taxon>Bacteria</taxon>
        <taxon>Pseudomonadati</taxon>
        <taxon>Bacteroidota</taxon>
        <taxon>Flavobacteriia</taxon>
        <taxon>Flavobacteriales</taxon>
        <taxon>Crocinitomicaceae</taxon>
        <taxon>Brumimicrobium</taxon>
    </lineage>
</organism>
<name>A0A2I0R5Z1_9FLAO</name>
<accession>A0A2I0R5Z1</accession>
<keyword evidence="1" id="KW-0812">Transmembrane</keyword>
<keyword evidence="1" id="KW-1133">Transmembrane helix</keyword>
<gene>
    <name evidence="2" type="ORF">CW751_01270</name>
</gene>
<feature type="transmembrane region" description="Helical" evidence="1">
    <location>
        <begin position="132"/>
        <end position="155"/>
    </location>
</feature>
<feature type="transmembrane region" description="Helical" evidence="1">
    <location>
        <begin position="54"/>
        <end position="79"/>
    </location>
</feature>
<feature type="transmembrane region" description="Helical" evidence="1">
    <location>
        <begin position="12"/>
        <end position="34"/>
    </location>
</feature>
<comment type="caution">
    <text evidence="2">The sequence shown here is derived from an EMBL/GenBank/DDBJ whole genome shotgun (WGS) entry which is preliminary data.</text>
</comment>
<evidence type="ECO:0000313" key="3">
    <source>
        <dbReference type="Proteomes" id="UP000236654"/>
    </source>
</evidence>
<evidence type="ECO:0000256" key="1">
    <source>
        <dbReference type="SAM" id="Phobius"/>
    </source>
</evidence>
<dbReference type="EMBL" id="PJNI01000001">
    <property type="protein sequence ID" value="PKR81997.1"/>
    <property type="molecule type" value="Genomic_DNA"/>
</dbReference>
<proteinExistence type="predicted"/>
<evidence type="ECO:0000313" key="2">
    <source>
        <dbReference type="EMBL" id="PKR81997.1"/>
    </source>
</evidence>
<sequence length="160" mass="17089">MNNEKNLNILGLIIKILIAAPALIFGFIVMTSGVNADSADVEKLAFMDSLAFNGVINISLYAIAITVVLILIFFVVLLIMRPLQAIKSILGIIIAGVLFFILYSMGTTDSLESLNVVGDITASQSAIDFTHAGIYTAIIGLAVCSVVAIFMGFIVKLFKN</sequence>
<protein>
    <submittedName>
        <fullName evidence="2">Uncharacterized protein</fullName>
    </submittedName>
</protein>